<dbReference type="CDD" id="cd14686">
    <property type="entry name" value="bZIP"/>
    <property type="match status" value="1"/>
</dbReference>
<feature type="compositionally biased region" description="Polar residues" evidence="2">
    <location>
        <begin position="91"/>
        <end position="105"/>
    </location>
</feature>
<keyword evidence="4" id="KW-1185">Reference proteome</keyword>
<dbReference type="Proteomes" id="UP000664521">
    <property type="component" value="Unassembled WGS sequence"/>
</dbReference>
<keyword evidence="1" id="KW-0175">Coiled coil</keyword>
<name>A0A8H3I6P9_9LECA</name>
<comment type="caution">
    <text evidence="3">The sequence shown here is derived from an EMBL/GenBank/DDBJ whole genome shotgun (WGS) entry which is preliminary data.</text>
</comment>
<reference evidence="3" key="1">
    <citation type="submission" date="2021-03" db="EMBL/GenBank/DDBJ databases">
        <authorList>
            <person name="Tagirdzhanova G."/>
        </authorList>
    </citation>
    <scope>NUCLEOTIDE SEQUENCE</scope>
</reference>
<evidence type="ECO:0000313" key="3">
    <source>
        <dbReference type="EMBL" id="CAF9905345.1"/>
    </source>
</evidence>
<dbReference type="EMBL" id="CAJPDS010000003">
    <property type="protein sequence ID" value="CAF9905345.1"/>
    <property type="molecule type" value="Genomic_DNA"/>
</dbReference>
<organism evidence="3 4">
    <name type="scientific">Heterodermia speciosa</name>
    <dbReference type="NCBI Taxonomy" id="116794"/>
    <lineage>
        <taxon>Eukaryota</taxon>
        <taxon>Fungi</taxon>
        <taxon>Dikarya</taxon>
        <taxon>Ascomycota</taxon>
        <taxon>Pezizomycotina</taxon>
        <taxon>Lecanoromycetes</taxon>
        <taxon>OSLEUM clade</taxon>
        <taxon>Lecanoromycetidae</taxon>
        <taxon>Caliciales</taxon>
        <taxon>Physciaceae</taxon>
        <taxon>Heterodermia</taxon>
    </lineage>
</organism>
<proteinExistence type="predicted"/>
<dbReference type="AlphaFoldDB" id="A0A8H3I6P9"/>
<evidence type="ECO:0000313" key="4">
    <source>
        <dbReference type="Proteomes" id="UP000664521"/>
    </source>
</evidence>
<feature type="region of interest" description="Disordered" evidence="2">
    <location>
        <begin position="175"/>
        <end position="201"/>
    </location>
</feature>
<evidence type="ECO:0000256" key="1">
    <source>
        <dbReference type="SAM" id="Coils"/>
    </source>
</evidence>
<evidence type="ECO:0000256" key="2">
    <source>
        <dbReference type="SAM" id="MobiDB-lite"/>
    </source>
</evidence>
<feature type="region of interest" description="Disordered" evidence="2">
    <location>
        <begin position="80"/>
        <end position="121"/>
    </location>
</feature>
<feature type="coiled-coil region" evidence="1">
    <location>
        <begin position="126"/>
        <end position="160"/>
    </location>
</feature>
<gene>
    <name evidence="3" type="ORF">HETSPECPRED_004959</name>
</gene>
<protein>
    <submittedName>
        <fullName evidence="3">Uncharacterized protein</fullName>
    </submittedName>
</protein>
<accession>A0A8H3I6P9</accession>
<sequence length="228" mass="25400">MEAAADLVPNGLIRQTPVKTIDPTILEIDGPRFQNTNGTGPFDRSNIFPSESTRTEGIMGNPSLNQPQTYMQFPPGFPAQGYAGGGATTQFESGANGSETINGTTARGGPRSHAPMRLSDSNLLQRRRLQQEVDTLREQLRQVERERDHLRTQLQWLTADDPLDENVQNAFPAHFRSSERNNPSSNWLDHDDPARGAPTYRGPDRFYQGGSRRFFCSEGVLLLQKRGC</sequence>